<dbReference type="EMBL" id="QXWK01000024">
    <property type="protein sequence ID" value="NBH62420.1"/>
    <property type="molecule type" value="Genomic_DNA"/>
</dbReference>
<organism evidence="1 2">
    <name type="scientific">Anaerotruncus colihominis</name>
    <dbReference type="NCBI Taxonomy" id="169435"/>
    <lineage>
        <taxon>Bacteria</taxon>
        <taxon>Bacillati</taxon>
        <taxon>Bacillota</taxon>
        <taxon>Clostridia</taxon>
        <taxon>Eubacteriales</taxon>
        <taxon>Oscillospiraceae</taxon>
        <taxon>Anaerotruncus</taxon>
    </lineage>
</organism>
<dbReference type="PANTHER" id="PTHR34070">
    <property type="entry name" value="ARMADILLO-TYPE FOLD"/>
    <property type="match status" value="1"/>
</dbReference>
<dbReference type="InterPro" id="IPR014825">
    <property type="entry name" value="DNA_alkylation"/>
</dbReference>
<dbReference type="AlphaFoldDB" id="A0A845QJX6"/>
<evidence type="ECO:0000313" key="1">
    <source>
        <dbReference type="EMBL" id="NBH62420.1"/>
    </source>
</evidence>
<dbReference type="CDD" id="cd06561">
    <property type="entry name" value="AlkD_like"/>
    <property type="match status" value="1"/>
</dbReference>
<dbReference type="InterPro" id="IPR016024">
    <property type="entry name" value="ARM-type_fold"/>
</dbReference>
<gene>
    <name evidence="1" type="ORF">D0435_12235</name>
</gene>
<dbReference type="Gene3D" id="1.25.10.90">
    <property type="match status" value="1"/>
</dbReference>
<name>A0A845QJX6_9FIRM</name>
<evidence type="ECO:0000313" key="2">
    <source>
        <dbReference type="Proteomes" id="UP000446866"/>
    </source>
</evidence>
<protein>
    <submittedName>
        <fullName evidence="1">DNA alkylation repair protein</fullName>
    </submittedName>
</protein>
<dbReference type="RefSeq" id="WP_160202705.1">
    <property type="nucleotide sequence ID" value="NZ_QXWK01000024.1"/>
</dbReference>
<keyword evidence="2" id="KW-1185">Reference proteome</keyword>
<dbReference type="PANTHER" id="PTHR34070:SF1">
    <property type="entry name" value="DNA ALKYLATION REPAIR PROTEIN"/>
    <property type="match status" value="1"/>
</dbReference>
<dbReference type="Proteomes" id="UP000446866">
    <property type="component" value="Unassembled WGS sequence"/>
</dbReference>
<comment type="caution">
    <text evidence="1">The sequence shown here is derived from an EMBL/GenBank/DDBJ whole genome shotgun (WGS) entry which is preliminary data.</text>
</comment>
<proteinExistence type="predicted"/>
<dbReference type="SUPFAM" id="SSF48371">
    <property type="entry name" value="ARM repeat"/>
    <property type="match status" value="1"/>
</dbReference>
<dbReference type="Pfam" id="PF08713">
    <property type="entry name" value="DNA_alkylation"/>
    <property type="match status" value="1"/>
</dbReference>
<sequence length="231" mass="27558">MKQIEEQLFALQDLKYRDFHARLMPGYEKENIIGVRTPALRKLAKELAKKMAADQKIAAFLTELPHKYYEENNLHAFLIEQIAKDFDTALSMTEEFLPYIDNWATCDSFTPKAFKKDLNRLYNKTLEWMKSADTYTVRYGIVTQLQLFLDDEFRPEMLEILAQIHRDDYYINMAIAWYYSFALIKQYDSTVGLFEVQTLDKWIHNKSLQKAIESYRIDKETKDYLRSLKRK</sequence>
<reference evidence="1 2" key="1">
    <citation type="submission" date="2018-08" db="EMBL/GenBank/DDBJ databases">
        <title>Murine metabolic-syndrome-specific gut microbial biobank.</title>
        <authorList>
            <person name="Liu C."/>
        </authorList>
    </citation>
    <scope>NUCLEOTIDE SEQUENCE [LARGE SCALE GENOMIC DNA]</scope>
    <source>
        <strain evidence="1 2">28</strain>
    </source>
</reference>
<accession>A0A845QJX6</accession>